<dbReference type="AlphaFoldDB" id="T0R8U0"/>
<evidence type="ECO:0000313" key="3">
    <source>
        <dbReference type="EMBL" id="EQC28493.1"/>
    </source>
</evidence>
<evidence type="ECO:0000256" key="1">
    <source>
        <dbReference type="SAM" id="Phobius"/>
    </source>
</evidence>
<accession>T0R8U0</accession>
<feature type="domain" description="PLD phosphodiesterase" evidence="2">
    <location>
        <begin position="111"/>
        <end position="138"/>
    </location>
</feature>
<dbReference type="EMBL" id="JH767194">
    <property type="protein sequence ID" value="EQC28493.1"/>
    <property type="molecule type" value="Genomic_DNA"/>
</dbReference>
<feature type="transmembrane region" description="Helical" evidence="1">
    <location>
        <begin position="284"/>
        <end position="309"/>
    </location>
</feature>
<dbReference type="PROSITE" id="PS50035">
    <property type="entry name" value="PLD"/>
    <property type="match status" value="1"/>
</dbReference>
<organism evidence="3 4">
    <name type="scientific">Saprolegnia diclina (strain VS20)</name>
    <dbReference type="NCBI Taxonomy" id="1156394"/>
    <lineage>
        <taxon>Eukaryota</taxon>
        <taxon>Sar</taxon>
        <taxon>Stramenopiles</taxon>
        <taxon>Oomycota</taxon>
        <taxon>Saprolegniomycetes</taxon>
        <taxon>Saprolegniales</taxon>
        <taxon>Saprolegniaceae</taxon>
        <taxon>Saprolegnia</taxon>
    </lineage>
</organism>
<name>T0R8U0_SAPDV</name>
<dbReference type="InterPro" id="IPR001736">
    <property type="entry name" value="PLipase_D/transphosphatidylase"/>
</dbReference>
<dbReference type="Proteomes" id="UP000030762">
    <property type="component" value="Unassembled WGS sequence"/>
</dbReference>
<reference evidence="3 4" key="1">
    <citation type="submission" date="2012-04" db="EMBL/GenBank/DDBJ databases">
        <title>The Genome Sequence of Saprolegnia declina VS20.</title>
        <authorList>
            <consortium name="The Broad Institute Genome Sequencing Platform"/>
            <person name="Russ C."/>
            <person name="Nusbaum C."/>
            <person name="Tyler B."/>
            <person name="van West P."/>
            <person name="Dieguez-Uribeondo J."/>
            <person name="de Bruijn I."/>
            <person name="Tripathy S."/>
            <person name="Jiang R."/>
            <person name="Young S.K."/>
            <person name="Zeng Q."/>
            <person name="Gargeya S."/>
            <person name="Fitzgerald M."/>
            <person name="Haas B."/>
            <person name="Abouelleil A."/>
            <person name="Alvarado L."/>
            <person name="Arachchi H.M."/>
            <person name="Berlin A."/>
            <person name="Chapman S.B."/>
            <person name="Goldberg J."/>
            <person name="Griggs A."/>
            <person name="Gujja S."/>
            <person name="Hansen M."/>
            <person name="Howarth C."/>
            <person name="Imamovic A."/>
            <person name="Larimer J."/>
            <person name="McCowen C."/>
            <person name="Montmayeur A."/>
            <person name="Murphy C."/>
            <person name="Neiman D."/>
            <person name="Pearson M."/>
            <person name="Priest M."/>
            <person name="Roberts A."/>
            <person name="Saif S."/>
            <person name="Shea T."/>
            <person name="Sisk P."/>
            <person name="Sykes S."/>
            <person name="Wortman J."/>
            <person name="Nusbaum C."/>
            <person name="Birren B."/>
        </authorList>
    </citation>
    <scope>NUCLEOTIDE SEQUENCE [LARGE SCALE GENOMIC DNA]</scope>
    <source>
        <strain evidence="3 4">VS20</strain>
    </source>
</reference>
<dbReference type="SUPFAM" id="SSF56024">
    <property type="entry name" value="Phospholipase D/nuclease"/>
    <property type="match status" value="1"/>
</dbReference>
<keyword evidence="1" id="KW-0812">Transmembrane</keyword>
<dbReference type="GeneID" id="19954548"/>
<proteinExistence type="predicted"/>
<keyword evidence="1" id="KW-0472">Membrane</keyword>
<dbReference type="GO" id="GO:0003824">
    <property type="term" value="F:catalytic activity"/>
    <property type="evidence" value="ECO:0007669"/>
    <property type="project" value="InterPro"/>
</dbReference>
<evidence type="ECO:0000259" key="2">
    <source>
        <dbReference type="PROSITE" id="PS50035"/>
    </source>
</evidence>
<sequence>MRLPEPPISVCKSEKKGSVAVQLVTDLALDARVTAIRRATNYIYIEASLMSLVPAVFRALQDTLPTIQRLIIVTPTLAPWAVAAGFEKYRYDLLAPLYAAFPSKMSVYTLRATPLHSNVLLIDDVFVAIGATDWTFRRPTRSPLNVHLVDAATTIADDGVRVTHFARMFRLARFAALTGGVMSFNMSFLDAADALQTYAATHIFGVIVPAPPVYKYYFARYNDATQAAFEGHAPCQRSDDALVSIACVCRGVALDRCPELLAYADGPGALVEAQMDAAQLHTAITVLGGMLVATLVLLCVLVTCCRRWLRRRHNRRRITAILNEALRPHQRLPST</sequence>
<dbReference type="InParanoid" id="T0R8U0"/>
<keyword evidence="4" id="KW-1185">Reference proteome</keyword>
<gene>
    <name evidence="3" type="ORF">SDRG_13821</name>
</gene>
<protein>
    <recommendedName>
        <fullName evidence="2">PLD phosphodiesterase domain-containing protein</fullName>
    </recommendedName>
</protein>
<keyword evidence="1" id="KW-1133">Transmembrane helix</keyword>
<dbReference type="OrthoDB" id="14911at2759"/>
<dbReference type="OMA" id="CPELLAY"/>
<dbReference type="VEuPathDB" id="FungiDB:SDRG_13821"/>
<dbReference type="RefSeq" id="XP_008618141.1">
    <property type="nucleotide sequence ID" value="XM_008619919.1"/>
</dbReference>
<evidence type="ECO:0000313" key="4">
    <source>
        <dbReference type="Proteomes" id="UP000030762"/>
    </source>
</evidence>
<dbReference type="STRING" id="1156394.T0R8U0"/>